<dbReference type="InterPro" id="IPR029060">
    <property type="entry name" value="PIN-like_dom_sf"/>
</dbReference>
<dbReference type="PANTHER" id="PTHR33653:SF1">
    <property type="entry name" value="RIBONUCLEASE VAPC2"/>
    <property type="match status" value="1"/>
</dbReference>
<dbReference type="HAMAP" id="MF_00265">
    <property type="entry name" value="VapC_Nob1"/>
    <property type="match status" value="1"/>
</dbReference>
<proteinExistence type="inferred from homology"/>
<evidence type="ECO:0000256" key="1">
    <source>
        <dbReference type="ARBA" id="ARBA00001946"/>
    </source>
</evidence>
<evidence type="ECO:0000259" key="9">
    <source>
        <dbReference type="Pfam" id="PF01850"/>
    </source>
</evidence>
<name>A0A068NPJ4_FIMGI</name>
<dbReference type="eggNOG" id="COG1487">
    <property type="taxonomic scope" value="Bacteria"/>
</dbReference>
<dbReference type="InterPro" id="IPR022907">
    <property type="entry name" value="VapC_family"/>
</dbReference>
<dbReference type="GO" id="GO:0000287">
    <property type="term" value="F:magnesium ion binding"/>
    <property type="evidence" value="ECO:0007669"/>
    <property type="project" value="UniProtKB-UniRule"/>
</dbReference>
<evidence type="ECO:0000256" key="8">
    <source>
        <dbReference type="HAMAP-Rule" id="MF_00265"/>
    </source>
</evidence>
<organism evidence="10 11">
    <name type="scientific">Fimbriimonas ginsengisoli Gsoil 348</name>
    <dbReference type="NCBI Taxonomy" id="661478"/>
    <lineage>
        <taxon>Bacteria</taxon>
        <taxon>Bacillati</taxon>
        <taxon>Armatimonadota</taxon>
        <taxon>Fimbriimonadia</taxon>
        <taxon>Fimbriimonadales</taxon>
        <taxon>Fimbriimonadaceae</taxon>
        <taxon>Fimbriimonas</taxon>
    </lineage>
</organism>
<protein>
    <recommendedName>
        <fullName evidence="8">Ribonuclease VapC</fullName>
        <shortName evidence="8">RNase VapC</shortName>
        <ecNumber evidence="8">3.1.-.-</ecNumber>
    </recommendedName>
    <alternativeName>
        <fullName evidence="8">Toxin VapC</fullName>
    </alternativeName>
</protein>
<dbReference type="GO" id="GO:0016787">
    <property type="term" value="F:hydrolase activity"/>
    <property type="evidence" value="ECO:0007669"/>
    <property type="project" value="UniProtKB-KW"/>
</dbReference>
<dbReference type="GO" id="GO:0090729">
    <property type="term" value="F:toxin activity"/>
    <property type="evidence" value="ECO:0007669"/>
    <property type="project" value="UniProtKB-KW"/>
</dbReference>
<dbReference type="OrthoDB" id="9804823at2"/>
<evidence type="ECO:0000256" key="3">
    <source>
        <dbReference type="ARBA" id="ARBA00022722"/>
    </source>
</evidence>
<keyword evidence="5 8" id="KW-0378">Hydrolase</keyword>
<evidence type="ECO:0000256" key="2">
    <source>
        <dbReference type="ARBA" id="ARBA00022649"/>
    </source>
</evidence>
<evidence type="ECO:0000256" key="6">
    <source>
        <dbReference type="ARBA" id="ARBA00022842"/>
    </source>
</evidence>
<dbReference type="InterPro" id="IPR002716">
    <property type="entry name" value="PIN_dom"/>
</dbReference>
<evidence type="ECO:0000256" key="4">
    <source>
        <dbReference type="ARBA" id="ARBA00022723"/>
    </source>
</evidence>
<feature type="domain" description="PIN" evidence="9">
    <location>
        <begin position="4"/>
        <end position="122"/>
    </location>
</feature>
<dbReference type="Proteomes" id="UP000027982">
    <property type="component" value="Chromosome"/>
</dbReference>
<keyword evidence="4 8" id="KW-0479">Metal-binding</keyword>
<keyword evidence="8" id="KW-0800">Toxin</keyword>
<dbReference type="PANTHER" id="PTHR33653">
    <property type="entry name" value="RIBONUCLEASE VAPC2"/>
    <property type="match status" value="1"/>
</dbReference>
<accession>A0A068NPJ4</accession>
<reference evidence="10 11" key="1">
    <citation type="journal article" date="2014" name="PLoS ONE">
        <title>The first complete genome sequence of the class fimbriimonadia in the phylum armatimonadetes.</title>
        <authorList>
            <person name="Hu Z.Y."/>
            <person name="Wang Y.Z."/>
            <person name="Im W.T."/>
            <person name="Wang S.Y."/>
            <person name="Zhao G.P."/>
            <person name="Zheng H.J."/>
            <person name="Quan Z.X."/>
        </authorList>
    </citation>
    <scope>NUCLEOTIDE SEQUENCE [LARGE SCALE GENOMIC DNA]</scope>
    <source>
        <strain evidence="10">Gsoil 348</strain>
    </source>
</reference>
<keyword evidence="3 8" id="KW-0540">Nuclease</keyword>
<comment type="similarity">
    <text evidence="7 8">Belongs to the PINc/VapC protein family.</text>
</comment>
<dbReference type="AlphaFoldDB" id="A0A068NPJ4"/>
<feature type="binding site" evidence="8">
    <location>
        <position position="98"/>
    </location>
    <ligand>
        <name>Mg(2+)</name>
        <dbReference type="ChEBI" id="CHEBI:18420"/>
    </ligand>
</feature>
<keyword evidence="11" id="KW-1185">Reference proteome</keyword>
<dbReference type="EMBL" id="CP007139">
    <property type="protein sequence ID" value="AIE85297.1"/>
    <property type="molecule type" value="Genomic_DNA"/>
</dbReference>
<keyword evidence="2 8" id="KW-1277">Toxin-antitoxin system</keyword>
<comment type="cofactor">
    <cofactor evidence="1 8">
        <name>Mg(2+)</name>
        <dbReference type="ChEBI" id="CHEBI:18420"/>
    </cofactor>
</comment>
<sequence length="135" mass="14315">MTHLLDTSAALAHYWGEAGADRVDELLREAGVSIGISVLSVFEIAQAVAHRTGDDKEGGTVANVYAGLAHEIAPVSMETVREGLDLRRSATARIALADCLIAATAAQNGAVLVHRDPHFSTLPAERPRQEVLPPK</sequence>
<dbReference type="STRING" id="661478.OP10G_1929"/>
<dbReference type="KEGG" id="fgi:OP10G_1929"/>
<dbReference type="SUPFAM" id="SSF88723">
    <property type="entry name" value="PIN domain-like"/>
    <property type="match status" value="1"/>
</dbReference>
<comment type="function">
    <text evidence="8">Toxic component of a toxin-antitoxin (TA) system. An RNase.</text>
</comment>
<keyword evidence="6 8" id="KW-0460">Magnesium</keyword>
<dbReference type="GO" id="GO:0004540">
    <property type="term" value="F:RNA nuclease activity"/>
    <property type="evidence" value="ECO:0007669"/>
    <property type="project" value="InterPro"/>
</dbReference>
<feature type="binding site" evidence="8">
    <location>
        <position position="6"/>
    </location>
    <ligand>
        <name>Mg(2+)</name>
        <dbReference type="ChEBI" id="CHEBI:18420"/>
    </ligand>
</feature>
<dbReference type="Gene3D" id="3.40.50.1010">
    <property type="entry name" value="5'-nuclease"/>
    <property type="match status" value="1"/>
</dbReference>
<evidence type="ECO:0000313" key="11">
    <source>
        <dbReference type="Proteomes" id="UP000027982"/>
    </source>
</evidence>
<dbReference type="EC" id="3.1.-.-" evidence="8"/>
<gene>
    <name evidence="8" type="primary">vapC</name>
    <name evidence="10" type="ORF">OP10G_1929</name>
</gene>
<evidence type="ECO:0000256" key="7">
    <source>
        <dbReference type="ARBA" id="ARBA00038093"/>
    </source>
</evidence>
<dbReference type="HOGENOM" id="CLU_135601_1_0_0"/>
<dbReference type="InterPro" id="IPR050556">
    <property type="entry name" value="Type_II_TA_system_RNase"/>
</dbReference>
<evidence type="ECO:0000313" key="10">
    <source>
        <dbReference type="EMBL" id="AIE85297.1"/>
    </source>
</evidence>
<evidence type="ECO:0000256" key="5">
    <source>
        <dbReference type="ARBA" id="ARBA00022801"/>
    </source>
</evidence>
<dbReference type="RefSeq" id="WP_025226122.1">
    <property type="nucleotide sequence ID" value="NZ_CP007139.1"/>
</dbReference>
<dbReference type="Pfam" id="PF01850">
    <property type="entry name" value="PIN"/>
    <property type="match status" value="1"/>
</dbReference>